<dbReference type="KEGG" id="ccel:CCDG5_0023"/>
<dbReference type="InterPro" id="IPR045584">
    <property type="entry name" value="Pilin-like"/>
</dbReference>
<dbReference type="Gene3D" id="3.30.700.10">
    <property type="entry name" value="Glycoprotein, Type 4 Pilin"/>
    <property type="match status" value="1"/>
</dbReference>
<proteinExistence type="predicted"/>
<dbReference type="PATRIC" id="fig|29343.3.peg.26"/>
<dbReference type="HOGENOM" id="CLU_1862160_0_0_9"/>
<keyword evidence="2" id="KW-0472">Membrane</keyword>
<dbReference type="PROSITE" id="PS00409">
    <property type="entry name" value="PROKAR_NTER_METHYL"/>
    <property type="match status" value="1"/>
</dbReference>
<keyword evidence="4" id="KW-1185">Reference proteome</keyword>
<keyword evidence="1" id="KW-0488">Methylation</keyword>
<keyword evidence="2" id="KW-0812">Transmembrane</keyword>
<organism evidence="3 4">
    <name type="scientific">[Clostridium] cellulosi</name>
    <dbReference type="NCBI Taxonomy" id="29343"/>
    <lineage>
        <taxon>Bacteria</taxon>
        <taxon>Bacillati</taxon>
        <taxon>Bacillota</taxon>
        <taxon>Clostridia</taxon>
        <taxon>Eubacteriales</taxon>
        <taxon>Oscillospiraceae</taxon>
        <taxon>Oscillospiraceae incertae sedis</taxon>
    </lineage>
</organism>
<dbReference type="InterPro" id="IPR012902">
    <property type="entry name" value="N_methyl_site"/>
</dbReference>
<gene>
    <name evidence="3" type="ORF">CCDG5_0023</name>
</gene>
<dbReference type="GO" id="GO:0015628">
    <property type="term" value="P:protein secretion by the type II secretion system"/>
    <property type="evidence" value="ECO:0007669"/>
    <property type="project" value="InterPro"/>
</dbReference>
<evidence type="ECO:0000256" key="2">
    <source>
        <dbReference type="SAM" id="Phobius"/>
    </source>
</evidence>
<dbReference type="GO" id="GO:0015627">
    <property type="term" value="C:type II protein secretion system complex"/>
    <property type="evidence" value="ECO:0007669"/>
    <property type="project" value="InterPro"/>
</dbReference>
<evidence type="ECO:0000313" key="3">
    <source>
        <dbReference type="EMBL" id="CDZ23174.1"/>
    </source>
</evidence>
<dbReference type="InterPro" id="IPR000983">
    <property type="entry name" value="Bac_GSPG_pilin"/>
</dbReference>
<feature type="transmembrane region" description="Helical" evidence="2">
    <location>
        <begin position="21"/>
        <end position="42"/>
    </location>
</feature>
<keyword evidence="2" id="KW-1133">Transmembrane helix</keyword>
<dbReference type="EMBL" id="LM995447">
    <property type="protein sequence ID" value="CDZ23174.1"/>
    <property type="molecule type" value="Genomic_DNA"/>
</dbReference>
<reference evidence="4" key="1">
    <citation type="submission" date="2014-07" db="EMBL/GenBank/DDBJ databases">
        <authorList>
            <person name="Wibberg D."/>
        </authorList>
    </citation>
    <scope>NUCLEOTIDE SEQUENCE [LARGE SCALE GENOMIC DNA]</scope>
    <source>
        <strain evidence="4">DG5</strain>
    </source>
</reference>
<dbReference type="PRINTS" id="PR00813">
    <property type="entry name" value="BCTERIALGSPG"/>
</dbReference>
<dbReference type="Pfam" id="PF07963">
    <property type="entry name" value="N_methyl"/>
    <property type="match status" value="1"/>
</dbReference>
<dbReference type="STRING" id="29343.CCDG5_0023"/>
<evidence type="ECO:0000256" key="1">
    <source>
        <dbReference type="ARBA" id="ARBA00022481"/>
    </source>
</evidence>
<protein>
    <recommendedName>
        <fullName evidence="5">Prepilin-type N-terminal cleavage/methylation domain-containing protein</fullName>
    </recommendedName>
</protein>
<name>A0A078KPY2_9FIRM</name>
<dbReference type="Proteomes" id="UP000032431">
    <property type="component" value="Chromosome I"/>
</dbReference>
<dbReference type="SUPFAM" id="SSF54523">
    <property type="entry name" value="Pili subunits"/>
    <property type="match status" value="1"/>
</dbReference>
<dbReference type="NCBIfam" id="TIGR02532">
    <property type="entry name" value="IV_pilin_GFxxxE"/>
    <property type="match status" value="1"/>
</dbReference>
<dbReference type="AlphaFoldDB" id="A0A078KPY2"/>
<accession>A0A078KPY2</accession>
<evidence type="ECO:0008006" key="5">
    <source>
        <dbReference type="Google" id="ProtNLM"/>
    </source>
</evidence>
<evidence type="ECO:0000313" key="4">
    <source>
        <dbReference type="Proteomes" id="UP000032431"/>
    </source>
</evidence>
<sequence length="144" mass="14879">MKKVLSALCKKVKKSKGGFTLIELIAVIAILAILALILVPTVGSRVAAAKRAAALSDARAAYMAAQIYVSDKLNNGEDVEDTDGTVPTDMLSSDAFKTLNGVNGFTVKSITIKDGAVISITIHDNNGDATYPESTASSSSTSGT</sequence>